<dbReference type="OrthoDB" id="10605at10239"/>
<evidence type="ECO:0000256" key="6">
    <source>
        <dbReference type="PIRSR" id="PIRSR006019-2"/>
    </source>
</evidence>
<dbReference type="Proteomes" id="UP000223793">
    <property type="component" value="Segment"/>
</dbReference>
<dbReference type="PROSITE" id="PS51747">
    <property type="entry name" value="CYT_DCMP_DEAMINASES_2"/>
    <property type="match status" value="1"/>
</dbReference>
<feature type="active site" description="Proton donor" evidence="5">
    <location>
        <position position="75"/>
    </location>
</feature>
<dbReference type="EMBL" id="KT266805">
    <property type="protein sequence ID" value="AKQ75803.1"/>
    <property type="molecule type" value="Genomic_DNA"/>
</dbReference>
<evidence type="ECO:0000256" key="2">
    <source>
        <dbReference type="ARBA" id="ARBA00022723"/>
    </source>
</evidence>
<keyword evidence="4 6" id="KW-0862">Zinc</keyword>
<dbReference type="InterPro" id="IPR016473">
    <property type="entry name" value="dCMP_deaminase"/>
</dbReference>
<dbReference type="PROSITE" id="PS00903">
    <property type="entry name" value="CYT_DCMP_DEAMINASES_1"/>
    <property type="match status" value="1"/>
</dbReference>
<dbReference type="PANTHER" id="PTHR11086:SF18">
    <property type="entry name" value="DEOXYCYTIDYLATE DEAMINASE"/>
    <property type="match status" value="1"/>
</dbReference>
<dbReference type="Gene3D" id="3.40.140.10">
    <property type="entry name" value="Cytidine Deaminase, domain 2"/>
    <property type="match status" value="1"/>
</dbReference>
<dbReference type="InterPro" id="IPR002125">
    <property type="entry name" value="CMP_dCMP_dom"/>
</dbReference>
<keyword evidence="3" id="KW-0378">Hydrolase</keyword>
<dbReference type="InterPro" id="IPR015517">
    <property type="entry name" value="dCMP_deaminase-rel"/>
</dbReference>
<organism evidence="8 9">
    <name type="scientific">Roseobacter phage RDJL Phi 2</name>
    <dbReference type="NCBI Taxonomy" id="1682380"/>
    <lineage>
        <taxon>Viruses</taxon>
        <taxon>Duplodnaviria</taxon>
        <taxon>Heunggongvirae</taxon>
        <taxon>Uroviricota</taxon>
        <taxon>Caudoviricetes</taxon>
        <taxon>Xiamenvirus</taxon>
        <taxon>Xiamenvirus RDJL2</taxon>
    </lineage>
</organism>
<protein>
    <submittedName>
        <fullName evidence="8">Deoxycytidylate deaminase</fullName>
    </submittedName>
</protein>
<accession>A0A0K0PWL2</accession>
<dbReference type="PANTHER" id="PTHR11086">
    <property type="entry name" value="DEOXYCYTIDYLATE DEAMINASE-RELATED"/>
    <property type="match status" value="1"/>
</dbReference>
<feature type="domain" description="CMP/dCMP-type deaminase" evidence="7">
    <location>
        <begin position="8"/>
        <end position="131"/>
    </location>
</feature>
<evidence type="ECO:0000256" key="1">
    <source>
        <dbReference type="ARBA" id="ARBA00006576"/>
    </source>
</evidence>
<feature type="binding site" evidence="6">
    <location>
        <position position="101"/>
    </location>
    <ligand>
        <name>Zn(2+)</name>
        <dbReference type="ChEBI" id="CHEBI:29105"/>
        <note>catalytic</note>
    </ligand>
</feature>
<keyword evidence="9" id="KW-1185">Reference proteome</keyword>
<proteinExistence type="inferred from homology"/>
<evidence type="ECO:0000256" key="5">
    <source>
        <dbReference type="PIRSR" id="PIRSR006019-1"/>
    </source>
</evidence>
<dbReference type="InterPro" id="IPR016192">
    <property type="entry name" value="APOBEC/CMP_deaminase_Zn-bd"/>
</dbReference>
<evidence type="ECO:0000313" key="9">
    <source>
        <dbReference type="Proteomes" id="UP000223793"/>
    </source>
</evidence>
<dbReference type="InterPro" id="IPR016193">
    <property type="entry name" value="Cytidine_deaminase-like"/>
</dbReference>
<dbReference type="GO" id="GO:0008270">
    <property type="term" value="F:zinc ion binding"/>
    <property type="evidence" value="ECO:0007669"/>
    <property type="project" value="InterPro"/>
</dbReference>
<reference evidence="9" key="1">
    <citation type="submission" date="2015-07" db="EMBL/GenBank/DDBJ databases">
        <title>Complete genome sequence of Roseophage RDJL phage 2, a siphovirus infects Roseobacter denitrificans OCh114.</title>
        <authorList>
            <person name="Liang Y."/>
            <person name="Zhang Y."/>
            <person name="Zhou C."/>
            <person name="Chen Z."/>
            <person name="Yang S."/>
        </authorList>
    </citation>
    <scope>NUCLEOTIDE SEQUENCE [LARGE SCALE GENOMIC DNA]</scope>
</reference>
<dbReference type="Pfam" id="PF00383">
    <property type="entry name" value="dCMP_cyt_deam_1"/>
    <property type="match status" value="1"/>
</dbReference>
<dbReference type="PIRSF" id="PIRSF006019">
    <property type="entry name" value="dCMP_deaminase"/>
    <property type="match status" value="1"/>
</dbReference>
<evidence type="ECO:0000256" key="4">
    <source>
        <dbReference type="ARBA" id="ARBA00022833"/>
    </source>
</evidence>
<evidence type="ECO:0000256" key="3">
    <source>
        <dbReference type="ARBA" id="ARBA00022801"/>
    </source>
</evidence>
<dbReference type="GO" id="GO:0004132">
    <property type="term" value="F:dCMP deaminase activity"/>
    <property type="evidence" value="ECO:0007669"/>
    <property type="project" value="InterPro"/>
</dbReference>
<name>A0A0K0PWL2_9CAUD</name>
<dbReference type="SUPFAM" id="SSF53927">
    <property type="entry name" value="Cytidine deaminase-like"/>
    <property type="match status" value="1"/>
</dbReference>
<comment type="cofactor">
    <cofactor evidence="6">
        <name>Zn(2+)</name>
        <dbReference type="ChEBI" id="CHEBI:29105"/>
    </cofactor>
</comment>
<evidence type="ECO:0000259" key="7">
    <source>
        <dbReference type="PROSITE" id="PS51747"/>
    </source>
</evidence>
<feature type="binding site" evidence="6">
    <location>
        <position position="98"/>
    </location>
    <ligand>
        <name>Zn(2+)</name>
        <dbReference type="ChEBI" id="CHEBI:29105"/>
        <note>catalytic</note>
    </ligand>
</feature>
<feature type="binding site" evidence="6">
    <location>
        <position position="73"/>
    </location>
    <ligand>
        <name>Zn(2+)</name>
        <dbReference type="ChEBI" id="CHEBI:29105"/>
        <note>catalytic</note>
    </ligand>
</feature>
<evidence type="ECO:0000313" key="8">
    <source>
        <dbReference type="EMBL" id="AKQ75803.1"/>
    </source>
</evidence>
<dbReference type="GO" id="GO:0006220">
    <property type="term" value="P:pyrimidine nucleotide metabolic process"/>
    <property type="evidence" value="ECO:0007669"/>
    <property type="project" value="InterPro"/>
</dbReference>
<sequence length="156" mass="17607">MIEGNYQKWDRRFMRLACEARSWVKGPDLGVGACLVSPDNRGMSLGYSGLPRGMKDSTQRITETEFKDFHIVHAELNAILNASRSVVGWTMYSTTHPCSHCASAIIQAGVRRVVAPRPTQEQLDTSRWRASWTHARIAFKEAGVIFFEYEEALPCD</sequence>
<comment type="similarity">
    <text evidence="1">Belongs to the cytidine and deoxycytidylate deaminase family.</text>
</comment>
<gene>
    <name evidence="8" type="ORF">RDJLphi2_gp13</name>
</gene>
<keyword evidence="2 6" id="KW-0479">Metal-binding</keyword>